<sequence>MNMDSLDHLILKEAPPLDPAWLAYEEEASLQAPKEAHALPLNRQPVYVEECRQLNARMLAPGALYHHLSHVSTQQLTTASNLDGSAIPLLRFFDGSVEPASKGEGVVVIYYHGGGLYVGEADSEELSCRRIVSDFAGATVYSVGYRLMPGFPASNCVSDSLDAFDHVRALHPSARKLVLVGSSSGGQLAATVSQLAPRGSFHGVVLRCPVTSDGGSSLDLVPERLRRAYTSASPSFVTSLLGVFGRAVPRDGLERMPLEAGAEELGGMPRTWVQVCSNDTLYSDGVCYAMALREAGAEVRVEVVRGWPHTFWLMAPGLARAVEAEREMVEGLIRFHDHAFSWGSKKNARAFSSTLVPASPASSSSEADSPNSAIEQLPNALNGSQAASSSSPETSNTVDSIEHNNGMTDEIDEKIQQLKEQHGMILQGEHGMVLREMSARAYIQLQTARKLRLLVAAAGF</sequence>
<evidence type="ECO:0000259" key="3">
    <source>
        <dbReference type="Pfam" id="PF07859"/>
    </source>
</evidence>
<dbReference type="InterPro" id="IPR013094">
    <property type="entry name" value="AB_hydrolase_3"/>
</dbReference>
<evidence type="ECO:0000256" key="1">
    <source>
        <dbReference type="ARBA" id="ARBA00022801"/>
    </source>
</evidence>
<comment type="caution">
    <text evidence="4">The sequence shown here is derived from an EMBL/GenBank/DDBJ whole genome shotgun (WGS) entry which is preliminary data.</text>
</comment>
<dbReference type="GO" id="GO:0016787">
    <property type="term" value="F:hydrolase activity"/>
    <property type="evidence" value="ECO:0007669"/>
    <property type="project" value="UniProtKB-KW"/>
</dbReference>
<dbReference type="PANTHER" id="PTHR48081">
    <property type="entry name" value="AB HYDROLASE SUPERFAMILY PROTEIN C4A8.06C"/>
    <property type="match status" value="1"/>
</dbReference>
<feature type="compositionally biased region" description="Low complexity" evidence="2">
    <location>
        <begin position="356"/>
        <end position="396"/>
    </location>
</feature>
<dbReference type="EMBL" id="MU842914">
    <property type="protein sequence ID" value="KAK2026454.1"/>
    <property type="molecule type" value="Genomic_DNA"/>
</dbReference>
<feature type="domain" description="Alpha/beta hydrolase fold-3" evidence="3">
    <location>
        <begin position="108"/>
        <end position="312"/>
    </location>
</feature>
<dbReference type="Proteomes" id="UP001232148">
    <property type="component" value="Unassembled WGS sequence"/>
</dbReference>
<name>A0AAD9HE84_9PEZI</name>
<organism evidence="4 5">
    <name type="scientific">Colletotrichum zoysiae</name>
    <dbReference type="NCBI Taxonomy" id="1216348"/>
    <lineage>
        <taxon>Eukaryota</taxon>
        <taxon>Fungi</taxon>
        <taxon>Dikarya</taxon>
        <taxon>Ascomycota</taxon>
        <taxon>Pezizomycotina</taxon>
        <taxon>Sordariomycetes</taxon>
        <taxon>Hypocreomycetidae</taxon>
        <taxon>Glomerellales</taxon>
        <taxon>Glomerellaceae</taxon>
        <taxon>Colletotrichum</taxon>
        <taxon>Colletotrichum graminicola species complex</taxon>
    </lineage>
</organism>
<dbReference type="Gene3D" id="3.40.50.1820">
    <property type="entry name" value="alpha/beta hydrolase"/>
    <property type="match status" value="1"/>
</dbReference>
<reference evidence="4" key="1">
    <citation type="submission" date="2021-06" db="EMBL/GenBank/DDBJ databases">
        <title>Comparative genomics, transcriptomics and evolutionary studies reveal genomic signatures of adaptation to plant cell wall in hemibiotrophic fungi.</title>
        <authorList>
            <consortium name="DOE Joint Genome Institute"/>
            <person name="Baroncelli R."/>
            <person name="Diaz J.F."/>
            <person name="Benocci T."/>
            <person name="Peng M."/>
            <person name="Battaglia E."/>
            <person name="Haridas S."/>
            <person name="Andreopoulos W."/>
            <person name="Labutti K."/>
            <person name="Pangilinan J."/>
            <person name="Floch G.L."/>
            <person name="Makela M.R."/>
            <person name="Henrissat B."/>
            <person name="Grigoriev I.V."/>
            <person name="Crouch J.A."/>
            <person name="De Vries R.P."/>
            <person name="Sukno S.A."/>
            <person name="Thon M.R."/>
        </authorList>
    </citation>
    <scope>NUCLEOTIDE SEQUENCE</scope>
    <source>
        <strain evidence="4">MAFF235873</strain>
    </source>
</reference>
<evidence type="ECO:0000256" key="2">
    <source>
        <dbReference type="SAM" id="MobiDB-lite"/>
    </source>
</evidence>
<feature type="region of interest" description="Disordered" evidence="2">
    <location>
        <begin position="356"/>
        <end position="404"/>
    </location>
</feature>
<protein>
    <submittedName>
        <fullName evidence="4">Alpha/beta-hydrolase</fullName>
    </submittedName>
</protein>
<dbReference type="Pfam" id="PF07859">
    <property type="entry name" value="Abhydrolase_3"/>
    <property type="match status" value="1"/>
</dbReference>
<evidence type="ECO:0000313" key="5">
    <source>
        <dbReference type="Proteomes" id="UP001232148"/>
    </source>
</evidence>
<dbReference type="SUPFAM" id="SSF53474">
    <property type="entry name" value="alpha/beta-Hydrolases"/>
    <property type="match status" value="1"/>
</dbReference>
<keyword evidence="1" id="KW-0378">Hydrolase</keyword>
<dbReference type="PANTHER" id="PTHR48081:SF8">
    <property type="entry name" value="ALPHA_BETA HYDROLASE FOLD-3 DOMAIN-CONTAINING PROTEIN-RELATED"/>
    <property type="match status" value="1"/>
</dbReference>
<evidence type="ECO:0000313" key="4">
    <source>
        <dbReference type="EMBL" id="KAK2026454.1"/>
    </source>
</evidence>
<dbReference type="InterPro" id="IPR029058">
    <property type="entry name" value="AB_hydrolase_fold"/>
</dbReference>
<dbReference type="InterPro" id="IPR050300">
    <property type="entry name" value="GDXG_lipolytic_enzyme"/>
</dbReference>
<accession>A0AAD9HE84</accession>
<dbReference type="AlphaFoldDB" id="A0AAD9HE84"/>
<proteinExistence type="predicted"/>
<gene>
    <name evidence="4" type="ORF">LX32DRAFT_695590</name>
</gene>
<keyword evidence="5" id="KW-1185">Reference proteome</keyword>